<keyword evidence="6" id="KW-1185">Reference proteome</keyword>
<evidence type="ECO:0000313" key="6">
    <source>
        <dbReference type="Proteomes" id="UP001596022"/>
    </source>
</evidence>
<evidence type="ECO:0000256" key="2">
    <source>
        <dbReference type="ARBA" id="ARBA00023125"/>
    </source>
</evidence>
<evidence type="ECO:0000256" key="3">
    <source>
        <dbReference type="ARBA" id="ARBA00023163"/>
    </source>
</evidence>
<dbReference type="SMART" id="SM00342">
    <property type="entry name" value="HTH_ARAC"/>
    <property type="match status" value="1"/>
</dbReference>
<dbReference type="Pfam" id="PF12833">
    <property type="entry name" value="HTH_18"/>
    <property type="match status" value="1"/>
</dbReference>
<dbReference type="Gene3D" id="1.10.10.60">
    <property type="entry name" value="Homeodomain-like"/>
    <property type="match status" value="2"/>
</dbReference>
<keyword evidence="1" id="KW-0805">Transcription regulation</keyword>
<dbReference type="SUPFAM" id="SSF46689">
    <property type="entry name" value="Homeodomain-like"/>
    <property type="match status" value="2"/>
</dbReference>
<dbReference type="PROSITE" id="PS01124">
    <property type="entry name" value="HTH_ARAC_FAMILY_2"/>
    <property type="match status" value="1"/>
</dbReference>
<evidence type="ECO:0000259" key="4">
    <source>
        <dbReference type="PROSITE" id="PS01124"/>
    </source>
</evidence>
<feature type="domain" description="HTH araC/xylS-type" evidence="4">
    <location>
        <begin position="10"/>
        <end position="108"/>
    </location>
</feature>
<sequence length="266" mass="30452">MASKTSPEIDEAIKFIHKNIYEPITLSDLSKHVAYSPYHFIRVFKEKMGLSPLYYVSSLRLQKAKDLLLHTHLSIRDIGLEIGQQSLGTFTTRFTDRVGMTPSEFRNAGEQTDKNFSLLRKFNRWESPSSHAITPGTIKGTIKATIPFKGMIFIGLFPKPIPERLPPYGTVLSSEGDFCFRRVRPGRYYLMATSIDWQMGTTDIMLPDATLRTRSRNPIDVRPDHGVPHLEVMLYPPRLDDPPILVSLPLLMHRFLQRINQEAINK</sequence>
<dbReference type="Proteomes" id="UP001596022">
    <property type="component" value="Unassembled WGS sequence"/>
</dbReference>
<protein>
    <submittedName>
        <fullName evidence="5">Helix-turn-helix transcriptional regulator</fullName>
    </submittedName>
</protein>
<dbReference type="RefSeq" id="WP_376847316.1">
    <property type="nucleotide sequence ID" value="NZ_JBHSFW010000017.1"/>
</dbReference>
<proteinExistence type="predicted"/>
<keyword evidence="2" id="KW-0238">DNA-binding</keyword>
<comment type="caution">
    <text evidence="5">The sequence shown here is derived from an EMBL/GenBank/DDBJ whole genome shotgun (WGS) entry which is preliminary data.</text>
</comment>
<evidence type="ECO:0000256" key="1">
    <source>
        <dbReference type="ARBA" id="ARBA00023015"/>
    </source>
</evidence>
<evidence type="ECO:0000313" key="5">
    <source>
        <dbReference type="EMBL" id="MFC4620201.1"/>
    </source>
</evidence>
<dbReference type="PANTHER" id="PTHR43280:SF28">
    <property type="entry name" value="HTH-TYPE TRANSCRIPTIONAL ACTIVATOR RHAS"/>
    <property type="match status" value="1"/>
</dbReference>
<dbReference type="PANTHER" id="PTHR43280">
    <property type="entry name" value="ARAC-FAMILY TRANSCRIPTIONAL REGULATOR"/>
    <property type="match status" value="1"/>
</dbReference>
<keyword evidence="3" id="KW-0804">Transcription</keyword>
<name>A0ABV9GPV0_9BACL</name>
<dbReference type="EMBL" id="JBHSFW010000017">
    <property type="protein sequence ID" value="MFC4620201.1"/>
    <property type="molecule type" value="Genomic_DNA"/>
</dbReference>
<gene>
    <name evidence="5" type="ORF">ACFO4N_15930</name>
</gene>
<accession>A0ABV9GPV0</accession>
<organism evidence="5 6">
    <name type="scientific">Camelliibacillus cellulosilyticus</name>
    <dbReference type="NCBI Taxonomy" id="2174486"/>
    <lineage>
        <taxon>Bacteria</taxon>
        <taxon>Bacillati</taxon>
        <taxon>Bacillota</taxon>
        <taxon>Bacilli</taxon>
        <taxon>Bacillales</taxon>
        <taxon>Sporolactobacillaceae</taxon>
        <taxon>Camelliibacillus</taxon>
    </lineage>
</organism>
<reference evidence="6" key="1">
    <citation type="journal article" date="2019" name="Int. J. Syst. Evol. Microbiol.">
        <title>The Global Catalogue of Microorganisms (GCM) 10K type strain sequencing project: providing services to taxonomists for standard genome sequencing and annotation.</title>
        <authorList>
            <consortium name="The Broad Institute Genomics Platform"/>
            <consortium name="The Broad Institute Genome Sequencing Center for Infectious Disease"/>
            <person name="Wu L."/>
            <person name="Ma J."/>
        </authorList>
    </citation>
    <scope>NUCLEOTIDE SEQUENCE [LARGE SCALE GENOMIC DNA]</scope>
    <source>
        <strain evidence="6">CGMCC 1.16306</strain>
    </source>
</reference>
<dbReference type="InterPro" id="IPR018060">
    <property type="entry name" value="HTH_AraC"/>
</dbReference>
<dbReference type="InterPro" id="IPR009057">
    <property type="entry name" value="Homeodomain-like_sf"/>
</dbReference>